<protein>
    <submittedName>
        <fullName evidence="2">Uncharacterized protein</fullName>
    </submittedName>
</protein>
<evidence type="ECO:0000313" key="3">
    <source>
        <dbReference type="Proteomes" id="UP000019486"/>
    </source>
</evidence>
<gene>
    <name evidence="2" type="ORF">N825_34085</name>
</gene>
<keyword evidence="3" id="KW-1185">Reference proteome</keyword>
<evidence type="ECO:0000313" key="2">
    <source>
        <dbReference type="EMBL" id="EWY35844.1"/>
    </source>
</evidence>
<accession>W9GQ06</accession>
<reference evidence="2 3" key="1">
    <citation type="submission" date="2013-08" db="EMBL/GenBank/DDBJ databases">
        <title>The genome sequence of Skermanella stibiiresistens.</title>
        <authorList>
            <person name="Zhu W."/>
            <person name="Wang G."/>
        </authorList>
    </citation>
    <scope>NUCLEOTIDE SEQUENCE [LARGE SCALE GENOMIC DNA]</scope>
    <source>
        <strain evidence="2 3">SB22</strain>
    </source>
</reference>
<feature type="transmembrane region" description="Helical" evidence="1">
    <location>
        <begin position="6"/>
        <end position="27"/>
    </location>
</feature>
<dbReference type="EMBL" id="AVFL01000065">
    <property type="protein sequence ID" value="EWY35844.1"/>
    <property type="molecule type" value="Genomic_DNA"/>
</dbReference>
<organism evidence="2 3">
    <name type="scientific">Skermanella stibiiresistens SB22</name>
    <dbReference type="NCBI Taxonomy" id="1385369"/>
    <lineage>
        <taxon>Bacteria</taxon>
        <taxon>Pseudomonadati</taxon>
        <taxon>Pseudomonadota</taxon>
        <taxon>Alphaproteobacteria</taxon>
        <taxon>Rhodospirillales</taxon>
        <taxon>Azospirillaceae</taxon>
        <taxon>Skermanella</taxon>
    </lineage>
</organism>
<evidence type="ECO:0000256" key="1">
    <source>
        <dbReference type="SAM" id="Phobius"/>
    </source>
</evidence>
<name>W9GQ06_9PROT</name>
<dbReference type="Proteomes" id="UP000019486">
    <property type="component" value="Unassembled WGS sequence"/>
</dbReference>
<dbReference type="AlphaFoldDB" id="W9GQ06"/>
<proteinExistence type="predicted"/>
<comment type="caution">
    <text evidence="2">The sequence shown here is derived from an EMBL/GenBank/DDBJ whole genome shotgun (WGS) entry which is preliminary data.</text>
</comment>
<keyword evidence="1" id="KW-0812">Transmembrane</keyword>
<dbReference type="RefSeq" id="WP_037461851.1">
    <property type="nucleotide sequence ID" value="NZ_AVFL01000065.1"/>
</dbReference>
<sequence>MISGIGVYIWSVLSAVSVLFAIAKPILKLTDDIERYSKLYGEHTTTYMALKTIEEDMKRRHVLAQEHIDQFMAVRARAAELARLDDIQPLKKLILQLQQDVITEIPVESLWMPK</sequence>
<keyword evidence="1" id="KW-1133">Transmembrane helix</keyword>
<keyword evidence="1" id="KW-0472">Membrane</keyword>